<keyword evidence="1" id="KW-0472">Membrane</keyword>
<dbReference type="Proteomes" id="UP001230654">
    <property type="component" value="Unassembled WGS sequence"/>
</dbReference>
<keyword evidence="3" id="KW-1185">Reference proteome</keyword>
<keyword evidence="1" id="KW-0812">Transmembrane</keyword>
<accession>A0ABU0NH23</accession>
<protein>
    <submittedName>
        <fullName evidence="2">SRSO17 transposase</fullName>
    </submittedName>
</protein>
<reference evidence="2 3" key="1">
    <citation type="submission" date="2023-07" db="EMBL/GenBank/DDBJ databases">
        <title>Comparative genomics of wheat-associated soil bacteria to identify genetic determinants of phenazine resistance.</title>
        <authorList>
            <person name="Mouncey N."/>
        </authorList>
    </citation>
    <scope>NUCLEOTIDE SEQUENCE [LARGE SCALE GENOMIC DNA]</scope>
    <source>
        <strain evidence="2 3">B2I6</strain>
    </source>
</reference>
<dbReference type="EMBL" id="JAUSWV010000002">
    <property type="protein sequence ID" value="MDQ0578406.1"/>
    <property type="molecule type" value="Genomic_DNA"/>
</dbReference>
<comment type="caution">
    <text evidence="2">The sequence shown here is derived from an EMBL/GenBank/DDBJ whole genome shotgun (WGS) entry which is preliminary data.</text>
</comment>
<evidence type="ECO:0000313" key="3">
    <source>
        <dbReference type="Proteomes" id="UP001230654"/>
    </source>
</evidence>
<gene>
    <name evidence="2" type="ORF">QF030_000584</name>
</gene>
<keyword evidence="1" id="KW-1133">Transmembrane helix</keyword>
<evidence type="ECO:0000313" key="2">
    <source>
        <dbReference type="EMBL" id="MDQ0578406.1"/>
    </source>
</evidence>
<name>A0ABU0NH23_STRRH</name>
<feature type="transmembrane region" description="Helical" evidence="1">
    <location>
        <begin position="20"/>
        <end position="36"/>
    </location>
</feature>
<sequence>MFVTTIKDQVAVEAAIAERAWTTVFGSLMAAVAVCFPRRDSRMLGRTMTRGMLMELERRNCWTLAQALGHDGPYLLQHFLARRLEP</sequence>
<proteinExistence type="predicted"/>
<organism evidence="2 3">
    <name type="scientific">Streptomyces rishiriensis</name>
    <dbReference type="NCBI Taxonomy" id="68264"/>
    <lineage>
        <taxon>Bacteria</taxon>
        <taxon>Bacillati</taxon>
        <taxon>Actinomycetota</taxon>
        <taxon>Actinomycetes</taxon>
        <taxon>Kitasatosporales</taxon>
        <taxon>Streptomycetaceae</taxon>
        <taxon>Streptomyces</taxon>
    </lineage>
</organism>
<evidence type="ECO:0000256" key="1">
    <source>
        <dbReference type="SAM" id="Phobius"/>
    </source>
</evidence>